<dbReference type="RefSeq" id="WP_251912164.1">
    <property type="nucleotide sequence ID" value="NZ_JAMRXG010000005.1"/>
</dbReference>
<evidence type="ECO:0000313" key="7">
    <source>
        <dbReference type="EMBL" id="MCM6774504.1"/>
    </source>
</evidence>
<dbReference type="InterPro" id="IPR023885">
    <property type="entry name" value="4Fe4S-binding_SPASM_dom"/>
</dbReference>
<dbReference type="GO" id="GO:0016491">
    <property type="term" value="F:oxidoreductase activity"/>
    <property type="evidence" value="ECO:0007669"/>
    <property type="project" value="InterPro"/>
</dbReference>
<dbReference type="AlphaFoldDB" id="A0A9X2IXC7"/>
<dbReference type="InterPro" id="IPR058240">
    <property type="entry name" value="rSAM_sf"/>
</dbReference>
<dbReference type="InterPro" id="IPR013785">
    <property type="entry name" value="Aldolase_TIM"/>
</dbReference>
<evidence type="ECO:0000256" key="4">
    <source>
        <dbReference type="ARBA" id="ARBA00023004"/>
    </source>
</evidence>
<organism evidence="7 8">
    <name type="scientific">Nocardia pulmonis</name>
    <dbReference type="NCBI Taxonomy" id="2951408"/>
    <lineage>
        <taxon>Bacteria</taxon>
        <taxon>Bacillati</taxon>
        <taxon>Actinomycetota</taxon>
        <taxon>Actinomycetes</taxon>
        <taxon>Mycobacteriales</taxon>
        <taxon>Nocardiaceae</taxon>
        <taxon>Nocardia</taxon>
    </lineage>
</organism>
<dbReference type="Pfam" id="PF04055">
    <property type="entry name" value="Radical_SAM"/>
    <property type="match status" value="1"/>
</dbReference>
<dbReference type="InterPro" id="IPR007197">
    <property type="entry name" value="rSAM"/>
</dbReference>
<keyword evidence="3" id="KW-0479">Metal-binding</keyword>
<dbReference type="EMBL" id="JAMRXG010000005">
    <property type="protein sequence ID" value="MCM6774504.1"/>
    <property type="molecule type" value="Genomic_DNA"/>
</dbReference>
<name>A0A9X2IXC7_9NOCA</name>
<evidence type="ECO:0000256" key="2">
    <source>
        <dbReference type="ARBA" id="ARBA00022691"/>
    </source>
</evidence>
<comment type="cofactor">
    <cofactor evidence="1">
        <name>[4Fe-4S] cluster</name>
        <dbReference type="ChEBI" id="CHEBI:49883"/>
    </cofactor>
</comment>
<evidence type="ECO:0000259" key="6">
    <source>
        <dbReference type="PROSITE" id="PS51918"/>
    </source>
</evidence>
<dbReference type="GO" id="GO:0051536">
    <property type="term" value="F:iron-sulfur cluster binding"/>
    <property type="evidence" value="ECO:0007669"/>
    <property type="project" value="UniProtKB-KW"/>
</dbReference>
<keyword evidence="2" id="KW-0949">S-adenosyl-L-methionine</keyword>
<dbReference type="CDD" id="cd01335">
    <property type="entry name" value="Radical_SAM"/>
    <property type="match status" value="1"/>
</dbReference>
<keyword evidence="8" id="KW-1185">Reference proteome</keyword>
<dbReference type="PROSITE" id="PS51918">
    <property type="entry name" value="RADICAL_SAM"/>
    <property type="match status" value="1"/>
</dbReference>
<feature type="domain" description="Radical SAM core" evidence="6">
    <location>
        <begin position="19"/>
        <end position="246"/>
    </location>
</feature>
<keyword evidence="4" id="KW-0408">Iron</keyword>
<gene>
    <name evidence="7" type="ORF">NDR86_13565</name>
</gene>
<dbReference type="Gene3D" id="3.20.20.70">
    <property type="entry name" value="Aldolase class I"/>
    <property type="match status" value="1"/>
</dbReference>
<evidence type="ECO:0000256" key="1">
    <source>
        <dbReference type="ARBA" id="ARBA00001966"/>
    </source>
</evidence>
<evidence type="ECO:0000256" key="3">
    <source>
        <dbReference type="ARBA" id="ARBA00022723"/>
    </source>
</evidence>
<dbReference type="Proteomes" id="UP001139157">
    <property type="component" value="Unassembled WGS sequence"/>
</dbReference>
<sequence length="623" mass="66951">MATDSDSHCENLYRTLTETGADTAVSVILKLRGETCDIDCLYCFEKRKEAPGGARIGVEDIVRLPALFGGRPVVLELHGGEPLTAGQPYIREVLTELARQPVVQRVTLQTNGIRLDESWLDLFDEVYPALRIGISLDGDRQGNSWRVGYDGQPTYARVEAALDRCGARGRAVGVITVVTPRVLGRAAAVLDHLVSFSAVDAISVVPCFDTTITTATASSTHRATASRIAQRASITAAGPAWAISPDEYVEFVLAAAIRWVHSGAYRRVKLEPVVSAIRRLQGLDTGFCHFSNLKCDHVFTLYPGGRFGSCDELPWPAAQLADMKDLTEPGEITLAQRRLPILTQGRELVGKCRSCRYHDSCGGGCVASRLRAVAATGSDDAYCRHRMRLIDGVAALITTPTVPSAVFCRHAHARPRRINEMADVAGFLASWCNPSSPRSPVRLELSEHGNINTLGEPGIHEADDLDPLHPSWRDAIEPGVWPLVDTLTSTLGLVTYDSCQGHPYPGLSLEPVERRVGILPRTRDEYATIAAALCRVITAIEALVPQAIRIAIGRAELTCTTSGGRTPVLDLRLERADGHDWPAYFASIDAATTALAGSLAATTPGASSECGCVPPGHSDAGAA</sequence>
<dbReference type="SFLD" id="SFLDS00029">
    <property type="entry name" value="Radical_SAM"/>
    <property type="match status" value="1"/>
</dbReference>
<comment type="caution">
    <text evidence="7">The sequence shown here is derived from an EMBL/GenBank/DDBJ whole genome shotgun (WGS) entry which is preliminary data.</text>
</comment>
<dbReference type="SFLD" id="SFLDG01067">
    <property type="entry name" value="SPASM/twitch_domain_containing"/>
    <property type="match status" value="1"/>
</dbReference>
<reference evidence="7" key="1">
    <citation type="submission" date="2022-06" db="EMBL/GenBank/DDBJ databases">
        <title>Novel species in genus nocardia.</title>
        <authorList>
            <person name="Li F."/>
        </authorList>
    </citation>
    <scope>NUCLEOTIDE SEQUENCE</scope>
    <source>
        <strain evidence="7">CDC141</strain>
    </source>
</reference>
<proteinExistence type="predicted"/>
<evidence type="ECO:0000313" key="8">
    <source>
        <dbReference type="Proteomes" id="UP001139157"/>
    </source>
</evidence>
<dbReference type="SUPFAM" id="SSF102114">
    <property type="entry name" value="Radical SAM enzymes"/>
    <property type="match status" value="1"/>
</dbReference>
<dbReference type="GO" id="GO:0046872">
    <property type="term" value="F:metal ion binding"/>
    <property type="evidence" value="ECO:0007669"/>
    <property type="project" value="UniProtKB-KW"/>
</dbReference>
<protein>
    <submittedName>
        <fullName evidence="7">Radical SAM protein</fullName>
    </submittedName>
</protein>
<dbReference type="PANTHER" id="PTHR43273:SF8">
    <property type="entry name" value="RADICAL SAM DOMAIN PROTEIN"/>
    <property type="match status" value="1"/>
</dbReference>
<evidence type="ECO:0000256" key="5">
    <source>
        <dbReference type="ARBA" id="ARBA00023014"/>
    </source>
</evidence>
<dbReference type="NCBIfam" id="TIGR04085">
    <property type="entry name" value="rSAM_more_4Fe4S"/>
    <property type="match status" value="1"/>
</dbReference>
<keyword evidence="5" id="KW-0411">Iron-sulfur</keyword>
<accession>A0A9X2IXC7</accession>
<dbReference type="PANTHER" id="PTHR43273">
    <property type="entry name" value="ANAEROBIC SULFATASE-MATURATING ENZYME HOMOLOG ASLB-RELATED"/>
    <property type="match status" value="1"/>
</dbReference>
<dbReference type="InterPro" id="IPR023867">
    <property type="entry name" value="Sulphatase_maturase_rSAM"/>
</dbReference>